<protein>
    <submittedName>
        <fullName evidence="1">Uncharacterized protein</fullName>
    </submittedName>
</protein>
<dbReference type="EMBL" id="KY963370">
    <property type="protein sequence ID" value="ARW58495.1"/>
    <property type="molecule type" value="Genomic_DNA"/>
</dbReference>
<dbReference type="Proteomes" id="UP000226363">
    <property type="component" value="Segment"/>
</dbReference>
<name>A0A288WG71_9CAUD</name>
<evidence type="ECO:0000313" key="1">
    <source>
        <dbReference type="EMBL" id="ARW58495.1"/>
    </source>
</evidence>
<sequence length="79" mass="9304">MTNFLLKILFWRKGVERMKTFNVTFTELKIYEAVIEAESAEKIIDVIKHLKRTEDDLVDKGVIINEVSEINVSEEQKFE</sequence>
<organism evidence="1 2">
    <name type="scientific">Bacillus phage Negev_SA</name>
    <dbReference type="NCBI Taxonomy" id="1983579"/>
    <lineage>
        <taxon>Viruses</taxon>
        <taxon>Duplodnaviria</taxon>
        <taxon>Heunggongvirae</taxon>
        <taxon>Uroviricota</taxon>
        <taxon>Caudoviricetes</taxon>
        <taxon>Wbetavirus</taxon>
        <taxon>Wbetavirus negev</taxon>
    </lineage>
</organism>
<accession>A0A288WG71</accession>
<keyword evidence="2" id="KW-1185">Reference proteome</keyword>
<dbReference type="KEGG" id="vg:79587097"/>
<dbReference type="GeneID" id="79587097"/>
<proteinExistence type="predicted"/>
<reference evidence="1 2" key="1">
    <citation type="submission" date="2017-04" db="EMBL/GenBank/DDBJ databases">
        <title>Bacillus anthracis phage Complete Genome.</title>
        <authorList>
            <person name="Alkalay S."/>
            <person name="Coppenhagen-Glazer S."/>
            <person name="Hazan R."/>
        </authorList>
    </citation>
    <scope>NUCLEOTIDE SEQUENCE [LARGE SCALE GENOMIC DNA]</scope>
</reference>
<dbReference type="RefSeq" id="YP_010739704.1">
    <property type="nucleotide sequence ID" value="NC_073044.1"/>
</dbReference>
<evidence type="ECO:0000313" key="2">
    <source>
        <dbReference type="Proteomes" id="UP000226363"/>
    </source>
</evidence>